<accession>A0A1B8U564</accession>
<dbReference type="OrthoDB" id="9801717at2"/>
<protein>
    <submittedName>
        <fullName evidence="5">Recombinase</fullName>
    </submittedName>
</protein>
<dbReference type="CDD" id="cd01193">
    <property type="entry name" value="INT_IntI_C"/>
    <property type="match status" value="1"/>
</dbReference>
<dbReference type="Proteomes" id="UP000092612">
    <property type="component" value="Unassembled WGS sequence"/>
</dbReference>
<evidence type="ECO:0000256" key="3">
    <source>
        <dbReference type="ARBA" id="ARBA00023172"/>
    </source>
</evidence>
<comment type="similarity">
    <text evidence="1">Belongs to the 'phage' integrase family.</text>
</comment>
<dbReference type="Pfam" id="PF00589">
    <property type="entry name" value="Phage_integrase"/>
    <property type="match status" value="1"/>
</dbReference>
<dbReference type="Gene3D" id="1.10.443.10">
    <property type="entry name" value="Intergrase catalytic core"/>
    <property type="match status" value="1"/>
</dbReference>
<dbReference type="GO" id="GO:0006310">
    <property type="term" value="P:DNA recombination"/>
    <property type="evidence" value="ECO:0007669"/>
    <property type="project" value="UniProtKB-KW"/>
</dbReference>
<dbReference type="GO" id="GO:0015074">
    <property type="term" value="P:DNA integration"/>
    <property type="evidence" value="ECO:0007669"/>
    <property type="project" value="InterPro"/>
</dbReference>
<dbReference type="PANTHER" id="PTHR30349:SF41">
    <property type="entry name" value="INTEGRASE_RECOMBINASE PROTEIN MJ0367-RELATED"/>
    <property type="match status" value="1"/>
</dbReference>
<sequence>MKTITLKPKKHREKEVFSIEYPFDKEIKTHLKKLPFVFWSNTLRCYYAELNKENVGLIFDHLRLKKWFIDYSSLQLKNKSITKKKEATPLFLPNLSEALKIDINKFKRWLQQKRLSENTVNTYADVTTSFLKYSVLKNSNNYSTKLIEAFNYDFIFKQNKSVSYQNQCINGIKKYFEFKGLQVENMYIERPKKERKLPSVLSVIEIKSILANTKNLKHKTLLSLIYSAGLRIGEALNLKVKDVDGQRMLIHIHQAKGKKDRYTLLSASFLKLLRDYYKAYKPKDYLFEGQKGAQYTNSSAQSVLKIATQKAGIKKRVTLHTLRHSFATHLLENGTDIRYIQELLGHNSPKTTMIYTHVTETSIKNIKNPFDDL</sequence>
<dbReference type="InterPro" id="IPR010998">
    <property type="entry name" value="Integrase_recombinase_N"/>
</dbReference>
<comment type="caution">
    <text evidence="5">The sequence shown here is derived from an EMBL/GenBank/DDBJ whole genome shotgun (WGS) entry which is preliminary data.</text>
</comment>
<dbReference type="RefSeq" id="WP_068357892.1">
    <property type="nucleotide sequence ID" value="NZ_CP019337.1"/>
</dbReference>
<keyword evidence="2" id="KW-0238">DNA-binding</keyword>
<feature type="domain" description="Tyr recombinase" evidence="4">
    <location>
        <begin position="196"/>
        <end position="368"/>
    </location>
</feature>
<evidence type="ECO:0000256" key="1">
    <source>
        <dbReference type="ARBA" id="ARBA00008857"/>
    </source>
</evidence>
<evidence type="ECO:0000313" key="6">
    <source>
        <dbReference type="Proteomes" id="UP000092612"/>
    </source>
</evidence>
<evidence type="ECO:0000256" key="2">
    <source>
        <dbReference type="ARBA" id="ARBA00023125"/>
    </source>
</evidence>
<reference evidence="6" key="1">
    <citation type="submission" date="2016-02" db="EMBL/GenBank/DDBJ databases">
        <title>Paenibacillus sp. LPB0068, isolated from Crassostrea gigas.</title>
        <authorList>
            <person name="Shin S.-K."/>
            <person name="Yi H."/>
        </authorList>
    </citation>
    <scope>NUCLEOTIDE SEQUENCE [LARGE SCALE GENOMIC DNA]</scope>
    <source>
        <strain evidence="6">KCTC 23969</strain>
    </source>
</reference>
<dbReference type="InterPro" id="IPR002104">
    <property type="entry name" value="Integrase_catalytic"/>
</dbReference>
<gene>
    <name evidence="5" type="ORF">LPB301_04025</name>
</gene>
<dbReference type="Gene3D" id="1.10.150.130">
    <property type="match status" value="1"/>
</dbReference>
<keyword evidence="6" id="KW-1185">Reference proteome</keyword>
<keyword evidence="3" id="KW-0233">DNA recombination</keyword>
<dbReference type="EMBL" id="LSFL01000009">
    <property type="protein sequence ID" value="OBY66992.1"/>
    <property type="molecule type" value="Genomic_DNA"/>
</dbReference>
<dbReference type="AlphaFoldDB" id="A0A1B8U564"/>
<name>A0A1B8U564_9FLAO</name>
<dbReference type="GO" id="GO:0003677">
    <property type="term" value="F:DNA binding"/>
    <property type="evidence" value="ECO:0007669"/>
    <property type="project" value="UniProtKB-KW"/>
</dbReference>
<dbReference type="KEGG" id="prn:BW723_15760"/>
<evidence type="ECO:0000259" key="4">
    <source>
        <dbReference type="PROSITE" id="PS51898"/>
    </source>
</evidence>
<organism evidence="5 6">
    <name type="scientific">Polaribacter reichenbachii</name>
    <dbReference type="NCBI Taxonomy" id="996801"/>
    <lineage>
        <taxon>Bacteria</taxon>
        <taxon>Pseudomonadati</taxon>
        <taxon>Bacteroidota</taxon>
        <taxon>Flavobacteriia</taxon>
        <taxon>Flavobacteriales</taxon>
        <taxon>Flavobacteriaceae</taxon>
    </lineage>
</organism>
<evidence type="ECO:0000313" key="5">
    <source>
        <dbReference type="EMBL" id="OBY66992.1"/>
    </source>
</evidence>
<dbReference type="InterPro" id="IPR011010">
    <property type="entry name" value="DNA_brk_join_enz"/>
</dbReference>
<dbReference type="PANTHER" id="PTHR30349">
    <property type="entry name" value="PHAGE INTEGRASE-RELATED"/>
    <property type="match status" value="1"/>
</dbReference>
<dbReference type="SUPFAM" id="SSF56349">
    <property type="entry name" value="DNA breaking-rejoining enzymes"/>
    <property type="match status" value="1"/>
</dbReference>
<dbReference type="STRING" id="996801.BW723_15760"/>
<dbReference type="InterPro" id="IPR050090">
    <property type="entry name" value="Tyrosine_recombinase_XerCD"/>
</dbReference>
<dbReference type="NCBIfam" id="NF040815">
    <property type="entry name" value="recomb_XerA_Arch"/>
    <property type="match status" value="1"/>
</dbReference>
<dbReference type="PROSITE" id="PS51898">
    <property type="entry name" value="TYR_RECOMBINASE"/>
    <property type="match status" value="1"/>
</dbReference>
<dbReference type="InterPro" id="IPR013762">
    <property type="entry name" value="Integrase-like_cat_sf"/>
</dbReference>
<proteinExistence type="inferred from homology"/>